<keyword evidence="3" id="KW-0472">Membrane</keyword>
<sequence>MKPLVSIIVPVFNVEKFLDKCISSIVSQTYSHLEIIVVDDGSTDSSPEKCDQWAEKDERIRVLHQENKGLPGARETGVCSSTGEYVLFVDSDDWIAERSVELLMECAISSNVDIVYFDFNRVSDIEDVSVHNARDGFPDERRVSGSEALQMLLNGKLGWNIWRMMIRSTVFENSDVVFPIGVMMGEDLDLSYQVLGYAKSVYFLPYSLYYYYDRPSSSVNTVTMKTRDKAMSDLMIVYGNLEKYIASYYPEFVNLCNAMVVTQFFSYLSEIIAKRENDPSVKRWKNMLRLRILQYGHGLSLMGKKNLIRIFVVWSKILWIHPIACFFYKRVEKSR</sequence>
<organism evidence="5 6">
    <name type="scientific">Bifidobacterium scardovii</name>
    <dbReference type="NCBI Taxonomy" id="158787"/>
    <lineage>
        <taxon>Bacteria</taxon>
        <taxon>Bacillati</taxon>
        <taxon>Actinomycetota</taxon>
        <taxon>Actinomycetes</taxon>
        <taxon>Bifidobacteriales</taxon>
        <taxon>Bifidobacteriaceae</taxon>
        <taxon>Bifidobacterium</taxon>
    </lineage>
</organism>
<gene>
    <name evidence="5" type="ORF">BSCA_0261</name>
</gene>
<dbReference type="OrthoDB" id="3171021at2"/>
<keyword evidence="6" id="KW-1185">Reference proteome</keyword>
<dbReference type="AlphaFoldDB" id="A0A087D331"/>
<feature type="domain" description="Glycosyltransferase 2-like" evidence="4">
    <location>
        <begin position="6"/>
        <end position="134"/>
    </location>
</feature>
<dbReference type="EMBL" id="JGZO01000034">
    <property type="protein sequence ID" value="KFI89931.1"/>
    <property type="molecule type" value="Genomic_DNA"/>
</dbReference>
<dbReference type="InterPro" id="IPR029044">
    <property type="entry name" value="Nucleotide-diphossugar_trans"/>
</dbReference>
<dbReference type="Gene3D" id="3.90.550.10">
    <property type="entry name" value="Spore Coat Polysaccharide Biosynthesis Protein SpsA, Chain A"/>
    <property type="match status" value="1"/>
</dbReference>
<proteinExistence type="predicted"/>
<keyword evidence="3" id="KW-1133">Transmembrane helix</keyword>
<feature type="transmembrane region" description="Helical" evidence="3">
    <location>
        <begin position="307"/>
        <end position="328"/>
    </location>
</feature>
<dbReference type="GO" id="GO:0050510">
    <property type="term" value="F:N-acetylgalactosaminyl-proteoglycan 3-beta-glucuronosyltransferase activity"/>
    <property type="evidence" value="ECO:0007669"/>
    <property type="project" value="UniProtKB-EC"/>
</dbReference>
<reference evidence="5 6" key="1">
    <citation type="submission" date="2014-03" db="EMBL/GenBank/DDBJ databases">
        <title>Genomics of Bifidobacteria.</title>
        <authorList>
            <person name="Ventura M."/>
            <person name="Milani C."/>
            <person name="Lugli G.A."/>
        </authorList>
    </citation>
    <scope>NUCLEOTIDE SEQUENCE [LARGE SCALE GENOMIC DNA]</scope>
    <source>
        <strain evidence="5 6">LMG 21589</strain>
    </source>
</reference>
<dbReference type="Pfam" id="PF00535">
    <property type="entry name" value="Glycos_transf_2"/>
    <property type="match status" value="1"/>
</dbReference>
<dbReference type="EC" id="2.4.1.175" evidence="5"/>
<dbReference type="CDD" id="cd00761">
    <property type="entry name" value="Glyco_tranf_GTA_type"/>
    <property type="match status" value="1"/>
</dbReference>
<name>A0A087D331_9BIFI</name>
<comment type="caution">
    <text evidence="5">The sequence shown here is derived from an EMBL/GenBank/DDBJ whole genome shotgun (WGS) entry which is preliminary data.</text>
</comment>
<keyword evidence="3" id="KW-0812">Transmembrane</keyword>
<dbReference type="EC" id="2.4.1.226" evidence="5"/>
<protein>
    <submittedName>
        <fullName evidence="5">Putative glycosyltransferase</fullName>
        <ecNumber evidence="5">2.4.1.175</ecNumber>
        <ecNumber evidence="5">2.4.1.226</ecNumber>
    </submittedName>
</protein>
<dbReference type="RefSeq" id="WP_081893098.1">
    <property type="nucleotide sequence ID" value="NZ_CAUPKV010000027.1"/>
</dbReference>
<dbReference type="SUPFAM" id="SSF53448">
    <property type="entry name" value="Nucleotide-diphospho-sugar transferases"/>
    <property type="match status" value="1"/>
</dbReference>
<dbReference type="Proteomes" id="UP000029033">
    <property type="component" value="Unassembled WGS sequence"/>
</dbReference>
<evidence type="ECO:0000313" key="5">
    <source>
        <dbReference type="EMBL" id="KFI89931.1"/>
    </source>
</evidence>
<dbReference type="InterPro" id="IPR001173">
    <property type="entry name" value="Glyco_trans_2-like"/>
</dbReference>
<dbReference type="STRING" id="158787.BSCA_0261"/>
<dbReference type="eggNOG" id="COG0463">
    <property type="taxonomic scope" value="Bacteria"/>
</dbReference>
<evidence type="ECO:0000313" key="6">
    <source>
        <dbReference type="Proteomes" id="UP000029033"/>
    </source>
</evidence>
<keyword evidence="2 5" id="KW-0808">Transferase</keyword>
<dbReference type="PANTHER" id="PTHR22916">
    <property type="entry name" value="GLYCOSYLTRANSFERASE"/>
    <property type="match status" value="1"/>
</dbReference>
<evidence type="ECO:0000256" key="3">
    <source>
        <dbReference type="SAM" id="Phobius"/>
    </source>
</evidence>
<dbReference type="GO" id="GO:0047238">
    <property type="term" value="F:glucuronosyl-N-acetylgalactosaminyl-proteoglycan 4-beta-N-acetylgalactosaminyltransferase activity"/>
    <property type="evidence" value="ECO:0007669"/>
    <property type="project" value="UniProtKB-EC"/>
</dbReference>
<accession>A0A087D331</accession>
<dbReference type="PANTHER" id="PTHR22916:SF51">
    <property type="entry name" value="GLYCOSYLTRANSFERASE EPSH-RELATED"/>
    <property type="match status" value="1"/>
</dbReference>
<evidence type="ECO:0000256" key="2">
    <source>
        <dbReference type="ARBA" id="ARBA00022679"/>
    </source>
</evidence>
<evidence type="ECO:0000259" key="4">
    <source>
        <dbReference type="Pfam" id="PF00535"/>
    </source>
</evidence>
<dbReference type="GeneID" id="85167056"/>
<evidence type="ECO:0000256" key="1">
    <source>
        <dbReference type="ARBA" id="ARBA00022676"/>
    </source>
</evidence>
<keyword evidence="1 5" id="KW-0328">Glycosyltransferase</keyword>